<dbReference type="Proteomes" id="UP001317322">
    <property type="component" value="Chromosome"/>
</dbReference>
<evidence type="ECO:0000256" key="7">
    <source>
        <dbReference type="ARBA" id="ARBA00023136"/>
    </source>
</evidence>
<evidence type="ECO:0000313" key="9">
    <source>
        <dbReference type="EMBL" id="UUI66598.1"/>
    </source>
</evidence>
<keyword evidence="4" id="KW-1003">Cell membrane</keyword>
<keyword evidence="6 8" id="KW-1133">Transmembrane helix</keyword>
<keyword evidence="10" id="KW-1185">Reference proteome</keyword>
<feature type="transmembrane region" description="Helical" evidence="8">
    <location>
        <begin position="128"/>
        <end position="150"/>
    </location>
</feature>
<comment type="similarity">
    <text evidence="2">Belongs to the AzlC family.</text>
</comment>
<evidence type="ECO:0000313" key="10">
    <source>
        <dbReference type="Proteomes" id="UP001317322"/>
    </source>
</evidence>
<evidence type="ECO:0000256" key="8">
    <source>
        <dbReference type="SAM" id="Phobius"/>
    </source>
</evidence>
<accession>A0ABY5K957</accession>
<organism evidence="9 10">
    <name type="scientific">Cellulomonas wangsupingiae</name>
    <dbReference type="NCBI Taxonomy" id="2968085"/>
    <lineage>
        <taxon>Bacteria</taxon>
        <taxon>Bacillati</taxon>
        <taxon>Actinomycetota</taxon>
        <taxon>Actinomycetes</taxon>
        <taxon>Micrococcales</taxon>
        <taxon>Cellulomonadaceae</taxon>
        <taxon>Cellulomonas</taxon>
    </lineage>
</organism>
<dbReference type="RefSeq" id="WP_227565045.1">
    <property type="nucleotide sequence ID" value="NZ_CP101989.1"/>
</dbReference>
<feature type="transmembrane region" description="Helical" evidence="8">
    <location>
        <begin position="156"/>
        <end position="174"/>
    </location>
</feature>
<gene>
    <name evidence="9" type="ORF">NP075_07800</name>
</gene>
<evidence type="ECO:0000256" key="1">
    <source>
        <dbReference type="ARBA" id="ARBA00004651"/>
    </source>
</evidence>
<reference evidence="9 10" key="1">
    <citation type="submission" date="2022-07" db="EMBL/GenBank/DDBJ databases">
        <title>Novel species in genus cellulomonas.</title>
        <authorList>
            <person name="Ye L."/>
        </authorList>
    </citation>
    <scope>NUCLEOTIDE SEQUENCE [LARGE SCALE GENOMIC DNA]</scope>
    <source>
        <strain evidence="10">zg-Y908</strain>
    </source>
</reference>
<proteinExistence type="inferred from homology"/>
<evidence type="ECO:0000256" key="3">
    <source>
        <dbReference type="ARBA" id="ARBA00022448"/>
    </source>
</evidence>
<evidence type="ECO:0000256" key="6">
    <source>
        <dbReference type="ARBA" id="ARBA00022989"/>
    </source>
</evidence>
<evidence type="ECO:0000256" key="4">
    <source>
        <dbReference type="ARBA" id="ARBA00022475"/>
    </source>
</evidence>
<feature type="transmembrane region" description="Helical" evidence="8">
    <location>
        <begin position="181"/>
        <end position="200"/>
    </location>
</feature>
<feature type="transmembrane region" description="Helical" evidence="8">
    <location>
        <begin position="57"/>
        <end position="80"/>
    </location>
</feature>
<comment type="subcellular location">
    <subcellularLocation>
        <location evidence="1">Cell membrane</location>
        <topology evidence="1">Multi-pass membrane protein</topology>
    </subcellularLocation>
</comment>
<keyword evidence="3" id="KW-0813">Transport</keyword>
<keyword evidence="7 8" id="KW-0472">Membrane</keyword>
<dbReference type="EMBL" id="CP101989">
    <property type="protein sequence ID" value="UUI66598.1"/>
    <property type="molecule type" value="Genomic_DNA"/>
</dbReference>
<dbReference type="PANTHER" id="PTHR34979">
    <property type="entry name" value="INNER MEMBRANE PROTEIN YGAZ"/>
    <property type="match status" value="1"/>
</dbReference>
<name>A0ABY5K957_9CELL</name>
<evidence type="ECO:0000256" key="5">
    <source>
        <dbReference type="ARBA" id="ARBA00022692"/>
    </source>
</evidence>
<evidence type="ECO:0000256" key="2">
    <source>
        <dbReference type="ARBA" id="ARBA00010735"/>
    </source>
</evidence>
<protein>
    <submittedName>
        <fullName evidence="9">AzlC family ABC transporter permease</fullName>
    </submittedName>
</protein>
<feature type="transmembrane region" description="Helical" evidence="8">
    <location>
        <begin position="14"/>
        <end position="37"/>
    </location>
</feature>
<dbReference type="PANTHER" id="PTHR34979:SF1">
    <property type="entry name" value="INNER MEMBRANE PROTEIN YGAZ"/>
    <property type="match status" value="1"/>
</dbReference>
<sequence length="231" mass="23182">MTPHDPSTAARRQAVSVSLATGLYGVSFGALSVAAGLSLPQTMALSLLMFSGGSQFAFIGVVGSGGALGAAVASATLLGARNGLYGAQLTPLLDLPWRLRVPAAQLTIDESTAVATAQPTRSAARTGFWWTGAGVFVLWNLFTLLGALAGDRLGDPRAYGLDAAAAAAFLALVWPRLAGRAAQGVAAAAVVVALVTTPLLPTGVPVLLAALVAIVVGLVTTPRASRAGRTP</sequence>
<dbReference type="InterPro" id="IPR011606">
    <property type="entry name" value="Brnchd-chn_aa_trnsp_permease"/>
</dbReference>
<dbReference type="Pfam" id="PF03591">
    <property type="entry name" value="AzlC"/>
    <property type="match status" value="1"/>
</dbReference>
<keyword evidence="5 8" id="KW-0812">Transmembrane</keyword>